<keyword evidence="3" id="KW-1185">Reference proteome</keyword>
<gene>
    <name evidence="2" type="ORF">CSSPTR1EN2_LOCUS14532</name>
</gene>
<protein>
    <submittedName>
        <fullName evidence="2">Uncharacterized protein</fullName>
    </submittedName>
</protein>
<dbReference type="NCBIfam" id="TIGR01571">
    <property type="entry name" value="A_thal_Cys_rich"/>
    <property type="match status" value="1"/>
</dbReference>
<feature type="region of interest" description="Disordered" evidence="1">
    <location>
        <begin position="1"/>
        <end position="41"/>
    </location>
</feature>
<accession>A0ABP0UF17</accession>
<name>A0ABP0UF17_9BRYO</name>
<evidence type="ECO:0000313" key="2">
    <source>
        <dbReference type="EMBL" id="CAK9219463.1"/>
    </source>
</evidence>
<proteinExistence type="predicted"/>
<dbReference type="Pfam" id="PF04749">
    <property type="entry name" value="PLAC8"/>
    <property type="match status" value="1"/>
</dbReference>
<reference evidence="2" key="1">
    <citation type="submission" date="2024-02" db="EMBL/GenBank/DDBJ databases">
        <authorList>
            <consortium name="ELIXIR-Norway"/>
            <consortium name="Elixir Norway"/>
        </authorList>
    </citation>
    <scope>NUCLEOTIDE SEQUENCE</scope>
</reference>
<dbReference type="PANTHER" id="PTHR15907">
    <property type="entry name" value="DUF614 FAMILY PROTEIN-RELATED"/>
    <property type="match status" value="1"/>
</dbReference>
<dbReference type="InterPro" id="IPR006461">
    <property type="entry name" value="PLAC_motif_containing"/>
</dbReference>
<dbReference type="EMBL" id="OZ019895">
    <property type="protein sequence ID" value="CAK9219463.1"/>
    <property type="molecule type" value="Genomic_DNA"/>
</dbReference>
<evidence type="ECO:0000256" key="1">
    <source>
        <dbReference type="SAM" id="MobiDB-lite"/>
    </source>
</evidence>
<feature type="compositionally biased region" description="Pro residues" evidence="1">
    <location>
        <begin position="18"/>
        <end position="27"/>
    </location>
</feature>
<organism evidence="2 3">
    <name type="scientific">Sphagnum troendelagicum</name>
    <dbReference type="NCBI Taxonomy" id="128251"/>
    <lineage>
        <taxon>Eukaryota</taxon>
        <taxon>Viridiplantae</taxon>
        <taxon>Streptophyta</taxon>
        <taxon>Embryophyta</taxon>
        <taxon>Bryophyta</taxon>
        <taxon>Sphagnophytina</taxon>
        <taxon>Sphagnopsida</taxon>
        <taxon>Sphagnales</taxon>
        <taxon>Sphagnaceae</taxon>
        <taxon>Sphagnum</taxon>
    </lineage>
</organism>
<evidence type="ECO:0000313" key="3">
    <source>
        <dbReference type="Proteomes" id="UP001497512"/>
    </source>
</evidence>
<sequence length="176" mass="19291">MANAYPPGGENPAWGQPVIPPQQPGTLPPQQYVAPTQSLPPPSSGTWTTGICGCCEEIESCCWAFWCPCVAFGRIVEIVDEGNTTCLTGGAIFYLIHQHTCCGALYSCGYRTKLREKYGLPEQPCNDCCTDCFCLPCSLAQQTRELQNHGLNPNLGWDANREAYLSPPQIPKMQQM</sequence>
<dbReference type="Proteomes" id="UP001497512">
    <property type="component" value="Chromosome 3"/>
</dbReference>